<evidence type="ECO:0000259" key="2">
    <source>
        <dbReference type="PROSITE" id="PS51352"/>
    </source>
</evidence>
<dbReference type="EMBL" id="JPIN01000012">
    <property type="protein sequence ID" value="KFZ28053.1"/>
    <property type="molecule type" value="Genomic_DNA"/>
</dbReference>
<dbReference type="PANTHER" id="PTHR35891">
    <property type="entry name" value="THIOL:DISULFIDE INTERCHANGE PROTEIN DSBA"/>
    <property type="match status" value="1"/>
</dbReference>
<reference evidence="3 4" key="1">
    <citation type="submission" date="2014-06" db="EMBL/GenBank/DDBJ databases">
        <title>Draft genome sequence of Idiomarina sp. MCCC 1A10513.</title>
        <authorList>
            <person name="Du J."/>
            <person name="Lai Q."/>
            <person name="Shao Z."/>
        </authorList>
    </citation>
    <scope>NUCLEOTIDE SEQUENCE [LARGE SCALE GENOMIC DNA]</scope>
    <source>
        <strain evidence="3 4">MCCC 1A10513</strain>
    </source>
</reference>
<dbReference type="Gene3D" id="3.40.30.10">
    <property type="entry name" value="Glutaredoxin"/>
    <property type="match status" value="1"/>
</dbReference>
<name>A0A094L0D8_9GAMM</name>
<dbReference type="STRING" id="1517416.IDAT_10695"/>
<organism evidence="3 4">
    <name type="scientific">Pseudidiomarina atlantica</name>
    <dbReference type="NCBI Taxonomy" id="1517416"/>
    <lineage>
        <taxon>Bacteria</taxon>
        <taxon>Pseudomonadati</taxon>
        <taxon>Pseudomonadota</taxon>
        <taxon>Gammaproteobacteria</taxon>
        <taxon>Alteromonadales</taxon>
        <taxon>Idiomarinaceae</taxon>
        <taxon>Pseudidiomarina</taxon>
    </lineage>
</organism>
<dbReference type="PROSITE" id="PS51257">
    <property type="entry name" value="PROKAR_LIPOPROTEIN"/>
    <property type="match status" value="1"/>
</dbReference>
<evidence type="ECO:0000256" key="1">
    <source>
        <dbReference type="SAM" id="SignalP"/>
    </source>
</evidence>
<sequence>MRLFSVLLLSLLVAACQPATEESNQPNTKASPAEKIMQPEATVAERFVEGKDYRVLEQVIAPAAFEPQAGEAGYVIEFLWPGCPHCQEFNPTIVAFALEHPEVTVIKRAAPANERWAMDARVFFALREISETNLDDELLAFYQGVRVNHERLPTQPDLNRFMAEHGIAEDAFAAAYEDPALTDKLRVVLEDMRGANISSVPTVVVNGRYVVEAPAPHSQAESQRYFALINHLLTL</sequence>
<dbReference type="Proteomes" id="UP000053718">
    <property type="component" value="Unassembled WGS sequence"/>
</dbReference>
<dbReference type="PROSITE" id="PS51352">
    <property type="entry name" value="THIOREDOXIN_2"/>
    <property type="match status" value="1"/>
</dbReference>
<feature type="signal peptide" evidence="1">
    <location>
        <begin position="1"/>
        <end position="19"/>
    </location>
</feature>
<protein>
    <recommendedName>
        <fullName evidence="2">Thioredoxin domain-containing protein</fullName>
    </recommendedName>
</protein>
<dbReference type="PANTHER" id="PTHR35891:SF3">
    <property type="entry name" value="THIOL:DISULFIDE INTERCHANGE PROTEIN DSBL"/>
    <property type="match status" value="1"/>
</dbReference>
<evidence type="ECO:0000313" key="3">
    <source>
        <dbReference type="EMBL" id="KFZ28053.1"/>
    </source>
</evidence>
<dbReference type="InterPro" id="IPR012336">
    <property type="entry name" value="Thioredoxin-like_fold"/>
</dbReference>
<keyword evidence="4" id="KW-1185">Reference proteome</keyword>
<dbReference type="OrthoDB" id="9784896at2"/>
<dbReference type="AlphaFoldDB" id="A0A094L0D8"/>
<evidence type="ECO:0000313" key="4">
    <source>
        <dbReference type="Proteomes" id="UP000053718"/>
    </source>
</evidence>
<dbReference type="InterPro" id="IPR036249">
    <property type="entry name" value="Thioredoxin-like_sf"/>
</dbReference>
<gene>
    <name evidence="3" type="ORF">IDAT_10695</name>
</gene>
<keyword evidence="1" id="KW-0732">Signal</keyword>
<dbReference type="eggNOG" id="COG1651">
    <property type="taxonomic scope" value="Bacteria"/>
</dbReference>
<feature type="domain" description="Thioredoxin" evidence="2">
    <location>
        <begin position="32"/>
        <end position="167"/>
    </location>
</feature>
<comment type="caution">
    <text evidence="3">The sequence shown here is derived from an EMBL/GenBank/DDBJ whole genome shotgun (WGS) entry which is preliminary data.</text>
</comment>
<dbReference type="InterPro" id="IPR013766">
    <property type="entry name" value="Thioredoxin_domain"/>
</dbReference>
<dbReference type="SUPFAM" id="SSF52833">
    <property type="entry name" value="Thioredoxin-like"/>
    <property type="match status" value="1"/>
</dbReference>
<accession>A0A094L0D8</accession>
<feature type="chain" id="PRO_5001900667" description="Thioredoxin domain-containing protein" evidence="1">
    <location>
        <begin position="20"/>
        <end position="235"/>
    </location>
</feature>
<dbReference type="InterPro" id="IPR050824">
    <property type="entry name" value="Thiol_disulfide_DsbA"/>
</dbReference>
<dbReference type="Pfam" id="PF13462">
    <property type="entry name" value="Thioredoxin_4"/>
    <property type="match status" value="1"/>
</dbReference>
<dbReference type="RefSeq" id="WP_034733433.1">
    <property type="nucleotide sequence ID" value="NZ_JPIN01000012.1"/>
</dbReference>
<proteinExistence type="predicted"/>